<feature type="site" description="Activates thiol group during catalysis" evidence="6">
    <location>
        <position position="180"/>
    </location>
</feature>
<feature type="binding site" evidence="4">
    <location>
        <begin position="211"/>
        <end position="212"/>
    </location>
    <ligand>
        <name>D-glyceraldehyde 3-phosphate</name>
        <dbReference type="ChEBI" id="CHEBI:59776"/>
    </ligand>
</feature>
<keyword evidence="2 8" id="KW-0560">Oxidoreductase</keyword>
<dbReference type="Gene3D" id="3.30.360.10">
    <property type="entry name" value="Dihydrodipicolinate Reductase, domain 2"/>
    <property type="match status" value="1"/>
</dbReference>
<sequence>MGKIKVAINGFGRIGRSAFKIAFEKKALEIVAVNDLTDSRTLAHLLKYDSAYGIYERDVQWGEGFVQVDKKKIPVLAEKDPAKLPWKKLKVDCVLECTGIFTKDGKARMHIQAGARRVIVSAPTSGEGGVQTFLLGVNSESYKGEEVISNASCTTNSIGPVAAVVLENFGIKKGMMTTIHSYTQDQNLQDGPHKDLRRARAAAHNIVPTTTGAAISVTEALPQLKGKFDGIAVRVPTITGSLTDFTFLVNRSVTAEEVNEALKKAAESERYRGILAVTADPVVSSDIVGNTNSSIVDLGLTRVIDGDLVKIMAWYDNEWGYANRLVEQVEVICK</sequence>
<dbReference type="EMBL" id="MFEG01000022">
    <property type="protein sequence ID" value="OGE75938.1"/>
    <property type="molecule type" value="Genomic_DNA"/>
</dbReference>
<keyword evidence="5" id="KW-0520">NAD</keyword>
<keyword evidence="5" id="KW-0547">Nucleotide-binding</keyword>
<feature type="domain" description="Glyceraldehyde 3-phosphate dehydrogenase NAD(P) binding" evidence="9">
    <location>
        <begin position="4"/>
        <end position="153"/>
    </location>
</feature>
<dbReference type="FunFam" id="3.40.50.720:FF:000001">
    <property type="entry name" value="Glyceraldehyde-3-phosphate dehydrogenase"/>
    <property type="match status" value="1"/>
</dbReference>
<feature type="binding site" evidence="5">
    <location>
        <position position="317"/>
    </location>
    <ligand>
        <name>NAD(+)</name>
        <dbReference type="ChEBI" id="CHEBI:57540"/>
    </ligand>
</feature>
<feature type="binding site" evidence="4">
    <location>
        <position position="183"/>
    </location>
    <ligand>
        <name>D-glyceraldehyde 3-phosphate</name>
        <dbReference type="ChEBI" id="CHEBI:59776"/>
    </ligand>
</feature>
<gene>
    <name evidence="10" type="ORF">A3K06_03535</name>
</gene>
<feature type="binding site" evidence="5">
    <location>
        <position position="121"/>
    </location>
    <ligand>
        <name>NAD(+)</name>
        <dbReference type="ChEBI" id="CHEBI:57540"/>
    </ligand>
</feature>
<evidence type="ECO:0000256" key="6">
    <source>
        <dbReference type="PIRSR" id="PIRSR000149-4"/>
    </source>
</evidence>
<dbReference type="CDD" id="cd18126">
    <property type="entry name" value="GAPDH_I_C"/>
    <property type="match status" value="1"/>
</dbReference>
<dbReference type="SMART" id="SM00846">
    <property type="entry name" value="Gp_dh_N"/>
    <property type="match status" value="1"/>
</dbReference>
<dbReference type="NCBIfam" id="TIGR01534">
    <property type="entry name" value="GAPDH-I"/>
    <property type="match status" value="1"/>
</dbReference>
<evidence type="ECO:0000259" key="9">
    <source>
        <dbReference type="SMART" id="SM00846"/>
    </source>
</evidence>
<evidence type="ECO:0000256" key="3">
    <source>
        <dbReference type="PIRSR" id="PIRSR000149-1"/>
    </source>
</evidence>
<evidence type="ECO:0000256" key="7">
    <source>
        <dbReference type="RuleBase" id="RU000397"/>
    </source>
</evidence>
<evidence type="ECO:0000256" key="8">
    <source>
        <dbReference type="RuleBase" id="RU361160"/>
    </source>
</evidence>
<evidence type="ECO:0000256" key="1">
    <source>
        <dbReference type="ARBA" id="ARBA00007406"/>
    </source>
</evidence>
<dbReference type="PRINTS" id="PR00078">
    <property type="entry name" value="G3PDHDRGNASE"/>
</dbReference>
<feature type="binding site" evidence="5">
    <location>
        <position position="35"/>
    </location>
    <ligand>
        <name>NAD(+)</name>
        <dbReference type="ChEBI" id="CHEBI:57540"/>
    </ligand>
</feature>
<feature type="binding site" evidence="4">
    <location>
        <position position="234"/>
    </location>
    <ligand>
        <name>D-glyceraldehyde 3-phosphate</name>
        <dbReference type="ChEBI" id="CHEBI:59776"/>
    </ligand>
</feature>
<feature type="binding site" evidence="4">
    <location>
        <begin position="152"/>
        <end position="154"/>
    </location>
    <ligand>
        <name>D-glyceraldehyde 3-phosphate</name>
        <dbReference type="ChEBI" id="CHEBI:59776"/>
    </ligand>
</feature>
<dbReference type="SUPFAM" id="SSF55347">
    <property type="entry name" value="Glyceraldehyde-3-phosphate dehydrogenase-like, C-terminal domain"/>
    <property type="match status" value="1"/>
</dbReference>
<dbReference type="Proteomes" id="UP000176547">
    <property type="component" value="Unassembled WGS sequence"/>
</dbReference>
<dbReference type="Pfam" id="PF00044">
    <property type="entry name" value="Gp_dh_N"/>
    <property type="match status" value="1"/>
</dbReference>
<feature type="binding site" evidence="5">
    <location>
        <begin position="13"/>
        <end position="14"/>
    </location>
    <ligand>
        <name>NAD(+)</name>
        <dbReference type="ChEBI" id="CHEBI:57540"/>
    </ligand>
</feature>
<reference evidence="10 11" key="1">
    <citation type="journal article" date="2016" name="Nat. Commun.">
        <title>Thousands of microbial genomes shed light on interconnected biogeochemical processes in an aquifer system.</title>
        <authorList>
            <person name="Anantharaman K."/>
            <person name="Brown C.T."/>
            <person name="Hug L.A."/>
            <person name="Sharon I."/>
            <person name="Castelle C.J."/>
            <person name="Probst A.J."/>
            <person name="Thomas B.C."/>
            <person name="Singh A."/>
            <person name="Wilkins M.J."/>
            <person name="Karaoz U."/>
            <person name="Brodie E.L."/>
            <person name="Williams K.H."/>
            <person name="Hubbard S.S."/>
            <person name="Banfield J.F."/>
        </authorList>
    </citation>
    <scope>NUCLEOTIDE SEQUENCE [LARGE SCALE GENOMIC DNA]</scope>
</reference>
<dbReference type="GO" id="GO:0051287">
    <property type="term" value="F:NAD binding"/>
    <property type="evidence" value="ECO:0007669"/>
    <property type="project" value="InterPro"/>
</dbReference>
<dbReference type="InterPro" id="IPR020831">
    <property type="entry name" value="GlycerAld/Erythrose_P_DH"/>
</dbReference>
<dbReference type="GO" id="GO:0006006">
    <property type="term" value="P:glucose metabolic process"/>
    <property type="evidence" value="ECO:0007669"/>
    <property type="project" value="InterPro"/>
</dbReference>
<dbReference type="PROSITE" id="PS00071">
    <property type="entry name" value="GAPDH"/>
    <property type="match status" value="1"/>
</dbReference>
<dbReference type="CDD" id="cd05214">
    <property type="entry name" value="GAPDH_I_N"/>
    <property type="match status" value="1"/>
</dbReference>
<dbReference type="PIRSF" id="PIRSF000149">
    <property type="entry name" value="GAP_DH"/>
    <property type="match status" value="1"/>
</dbReference>
<feature type="active site" description="Nucleophile" evidence="3">
    <location>
        <position position="153"/>
    </location>
</feature>
<dbReference type="InterPro" id="IPR020829">
    <property type="entry name" value="GlycerAld_3-P_DH_cat"/>
</dbReference>
<evidence type="ECO:0000256" key="5">
    <source>
        <dbReference type="PIRSR" id="PIRSR000149-3"/>
    </source>
</evidence>
<comment type="caution">
    <text evidence="10">The sequence shown here is derived from an EMBL/GenBank/DDBJ whole genome shotgun (WGS) entry which is preliminary data.</text>
</comment>
<dbReference type="Gene3D" id="3.40.50.720">
    <property type="entry name" value="NAD(P)-binding Rossmann-like Domain"/>
    <property type="match status" value="1"/>
</dbReference>
<dbReference type="SUPFAM" id="SSF51735">
    <property type="entry name" value="NAD(P)-binding Rossmann-fold domains"/>
    <property type="match status" value="1"/>
</dbReference>
<dbReference type="InterPro" id="IPR006424">
    <property type="entry name" value="Glyceraldehyde-3-P_DH_1"/>
</dbReference>
<dbReference type="GO" id="GO:0050661">
    <property type="term" value="F:NADP binding"/>
    <property type="evidence" value="ECO:0007669"/>
    <property type="project" value="InterPro"/>
</dbReference>
<dbReference type="EC" id="1.2.1.-" evidence="8"/>
<comment type="similarity">
    <text evidence="1 7">Belongs to the glyceraldehyde-3-phosphate dehydrogenase family.</text>
</comment>
<proteinExistence type="inferred from homology"/>
<dbReference type="InterPro" id="IPR036291">
    <property type="entry name" value="NAD(P)-bd_dom_sf"/>
</dbReference>
<evidence type="ECO:0000313" key="10">
    <source>
        <dbReference type="EMBL" id="OGE75938.1"/>
    </source>
</evidence>
<dbReference type="GO" id="GO:0016620">
    <property type="term" value="F:oxidoreductase activity, acting on the aldehyde or oxo group of donors, NAD or NADP as acceptor"/>
    <property type="evidence" value="ECO:0007669"/>
    <property type="project" value="InterPro"/>
</dbReference>
<evidence type="ECO:0000313" key="11">
    <source>
        <dbReference type="Proteomes" id="UP000176547"/>
    </source>
</evidence>
<protein>
    <recommendedName>
        <fullName evidence="8">Glyceraldehyde-3-phosphate dehydrogenase</fullName>
        <ecNumber evidence="8">1.2.1.-</ecNumber>
    </recommendedName>
</protein>
<accession>A0A1F5NEB0</accession>
<organism evidence="10 11">
    <name type="scientific">Candidatus Doudnabacteria bacterium RIFCSPHIGHO2_01_52_17</name>
    <dbReference type="NCBI Taxonomy" id="1817820"/>
    <lineage>
        <taxon>Bacteria</taxon>
        <taxon>Candidatus Doudnaibacteriota</taxon>
    </lineage>
</organism>
<dbReference type="InterPro" id="IPR020830">
    <property type="entry name" value="GlycerAld_3-P_DH_AS"/>
</dbReference>
<evidence type="ECO:0000256" key="2">
    <source>
        <dbReference type="ARBA" id="ARBA00023002"/>
    </source>
</evidence>
<dbReference type="Pfam" id="PF02800">
    <property type="entry name" value="Gp_dh_C"/>
    <property type="match status" value="1"/>
</dbReference>
<name>A0A1F5NEB0_9BACT</name>
<dbReference type="InterPro" id="IPR020828">
    <property type="entry name" value="GlycerAld_3-P_DH_NAD(P)-bd"/>
</dbReference>
<dbReference type="FunFam" id="3.30.360.10:FF:000002">
    <property type="entry name" value="Glyceraldehyde-3-phosphate dehydrogenase"/>
    <property type="match status" value="1"/>
</dbReference>
<dbReference type="PANTHER" id="PTHR43148">
    <property type="entry name" value="GLYCERALDEHYDE-3-PHOSPHATE DEHYDROGENASE 2"/>
    <property type="match status" value="1"/>
</dbReference>
<dbReference type="AlphaFoldDB" id="A0A1F5NEB0"/>
<evidence type="ECO:0000256" key="4">
    <source>
        <dbReference type="PIRSR" id="PIRSR000149-2"/>
    </source>
</evidence>